<dbReference type="KEGG" id="lsx:H8B22_14680"/>
<feature type="transmembrane region" description="Helical" evidence="1">
    <location>
        <begin position="57"/>
        <end position="79"/>
    </location>
</feature>
<keyword evidence="1" id="KW-0472">Membrane</keyword>
<evidence type="ECO:0000313" key="2">
    <source>
        <dbReference type="EMBL" id="QNP40681.1"/>
    </source>
</evidence>
<organism evidence="2 3">
    <name type="scientific">Agrilutibacter terrestris</name>
    <dbReference type="NCBI Taxonomy" id="2865112"/>
    <lineage>
        <taxon>Bacteria</taxon>
        <taxon>Pseudomonadati</taxon>
        <taxon>Pseudomonadota</taxon>
        <taxon>Gammaproteobacteria</taxon>
        <taxon>Lysobacterales</taxon>
        <taxon>Lysobacteraceae</taxon>
        <taxon>Agrilutibacter</taxon>
    </lineage>
</organism>
<evidence type="ECO:0000256" key="1">
    <source>
        <dbReference type="SAM" id="Phobius"/>
    </source>
</evidence>
<dbReference type="EMBL" id="CP060820">
    <property type="protein sequence ID" value="QNP40681.1"/>
    <property type="molecule type" value="Genomic_DNA"/>
</dbReference>
<gene>
    <name evidence="2" type="ORF">H8B22_14680</name>
</gene>
<keyword evidence="1" id="KW-0812">Transmembrane</keyword>
<name>A0A7H0FXB5_9GAMM</name>
<evidence type="ECO:0000313" key="3">
    <source>
        <dbReference type="Proteomes" id="UP000516018"/>
    </source>
</evidence>
<sequence length="262" mass="28763">MDIRKVSINPWAVTLPLALVAAFLAVVSLSLASYWILSQQEYVTGFALLSLDKEESIPALFSTFLLFADAIVLLFVATLERDSRDGRKWQLLALGFTVMAMDENLALHERIIEPMRHLLGGGKGGSHLGIFYFAWVIPALGMIAVLGAYFLPFLLRLPRRTMFALMTAAAVYLGGAVGVELIEGWWREGHGYRTLGFHLLVTLEESMEMAGAILLIHALLRHLARRFGDVQLHFEGAAAEETMYAPSPTAPSSVQAASPHAP</sequence>
<dbReference type="RefSeq" id="WP_187712121.1">
    <property type="nucleotide sequence ID" value="NZ_CP060820.1"/>
</dbReference>
<feature type="transmembrane region" description="Helical" evidence="1">
    <location>
        <begin position="128"/>
        <end position="151"/>
    </location>
</feature>
<feature type="transmembrane region" description="Helical" evidence="1">
    <location>
        <begin position="163"/>
        <end position="186"/>
    </location>
</feature>
<dbReference type="AlphaFoldDB" id="A0A7H0FXB5"/>
<keyword evidence="1" id="KW-1133">Transmembrane helix</keyword>
<reference evidence="2 3" key="1">
    <citation type="submission" date="2020-08" db="EMBL/GenBank/DDBJ databases">
        <title>Lysobacter sp. II4 sp. nov., isolated from soil.</title>
        <authorList>
            <person name="Woo C.Y."/>
            <person name="Kim J."/>
        </authorList>
    </citation>
    <scope>NUCLEOTIDE SEQUENCE [LARGE SCALE GENOMIC DNA]</scope>
    <source>
        <strain evidence="2 3">II4</strain>
    </source>
</reference>
<dbReference type="Proteomes" id="UP000516018">
    <property type="component" value="Chromosome"/>
</dbReference>
<accession>A0A7H0FXB5</accession>
<feature type="transmembrane region" description="Helical" evidence="1">
    <location>
        <begin position="12"/>
        <end position="37"/>
    </location>
</feature>
<protein>
    <submittedName>
        <fullName evidence="2">Uncharacterized protein</fullName>
    </submittedName>
</protein>
<keyword evidence="3" id="KW-1185">Reference proteome</keyword>
<proteinExistence type="predicted"/>